<proteinExistence type="predicted"/>
<evidence type="ECO:0000313" key="1">
    <source>
        <dbReference type="EMBL" id="MEJ5094602.1"/>
    </source>
</evidence>
<keyword evidence="2" id="KW-1185">Reference proteome</keyword>
<dbReference type="Proteomes" id="UP001380365">
    <property type="component" value="Unassembled WGS sequence"/>
</dbReference>
<reference evidence="1 2" key="1">
    <citation type="submission" date="2023-12" db="EMBL/GenBank/DDBJ databases">
        <title>Gut-associated functions are favored during microbiome assembly across C. elegans life.</title>
        <authorList>
            <person name="Zimmermann J."/>
        </authorList>
    </citation>
    <scope>NUCLEOTIDE SEQUENCE [LARGE SCALE GENOMIC DNA]</scope>
    <source>
        <strain evidence="1 2">JUb134</strain>
    </source>
</reference>
<gene>
    <name evidence="1" type="ORF">WH159_08605</name>
</gene>
<name>A0ABU8Q4D8_9SPHN</name>
<dbReference type="RefSeq" id="WP_132882813.1">
    <property type="nucleotide sequence ID" value="NZ_JBBGZA010000001.1"/>
</dbReference>
<organism evidence="1 2">
    <name type="scientific">Sphingomonas molluscorum</name>
    <dbReference type="NCBI Taxonomy" id="418184"/>
    <lineage>
        <taxon>Bacteria</taxon>
        <taxon>Pseudomonadati</taxon>
        <taxon>Pseudomonadota</taxon>
        <taxon>Alphaproteobacteria</taxon>
        <taxon>Sphingomonadales</taxon>
        <taxon>Sphingomonadaceae</taxon>
        <taxon>Sphingomonas</taxon>
    </lineage>
</organism>
<dbReference type="EMBL" id="JBBGZA010000001">
    <property type="protein sequence ID" value="MEJ5094602.1"/>
    <property type="molecule type" value="Genomic_DNA"/>
</dbReference>
<evidence type="ECO:0008006" key="3">
    <source>
        <dbReference type="Google" id="ProtNLM"/>
    </source>
</evidence>
<accession>A0ABU8Q4D8</accession>
<protein>
    <recommendedName>
        <fullName evidence="3">HEPN domain-containing protein</fullName>
    </recommendedName>
</protein>
<comment type="caution">
    <text evidence="1">The sequence shown here is derived from an EMBL/GenBank/DDBJ whole genome shotgun (WGS) entry which is preliminary data.</text>
</comment>
<sequence>MPGPYVSAIFSGEETARLCLASARTAEENGRDFYRQCFAAADFIVRQWNSLHPAEQKKFCDRHF</sequence>
<evidence type="ECO:0000313" key="2">
    <source>
        <dbReference type="Proteomes" id="UP001380365"/>
    </source>
</evidence>